<dbReference type="Gene3D" id="1.50.10.10">
    <property type="match status" value="1"/>
</dbReference>
<dbReference type="InterPro" id="IPR010819">
    <property type="entry name" value="AGE/CE"/>
</dbReference>
<dbReference type="EC" id="5.1.3.11" evidence="4"/>
<evidence type="ECO:0000313" key="5">
    <source>
        <dbReference type="EMBL" id="RXK53405.1"/>
    </source>
</evidence>
<evidence type="ECO:0000256" key="4">
    <source>
        <dbReference type="HAMAP-Rule" id="MF_00929"/>
    </source>
</evidence>
<dbReference type="HAMAP" id="MF_00929">
    <property type="entry name" value="Cellobiose_2_epim"/>
    <property type="match status" value="1"/>
</dbReference>
<keyword evidence="3 4" id="KW-0413">Isomerase</keyword>
<dbReference type="OrthoDB" id="5141876at2"/>
<organism evidence="5 6">
    <name type="scientific">Oleiharenicola lentus</name>
    <dbReference type="NCBI Taxonomy" id="2508720"/>
    <lineage>
        <taxon>Bacteria</taxon>
        <taxon>Pseudomonadati</taxon>
        <taxon>Verrucomicrobiota</taxon>
        <taxon>Opitutia</taxon>
        <taxon>Opitutales</taxon>
        <taxon>Opitutaceae</taxon>
        <taxon>Oleiharenicola</taxon>
    </lineage>
</organism>
<comment type="catalytic activity">
    <reaction evidence="1 4">
        <text>D-cellobiose = beta-D-glucosyl-(1-&gt;4)-D-mannopyranose</text>
        <dbReference type="Rhea" id="RHEA:23384"/>
        <dbReference type="ChEBI" id="CHEBI:17057"/>
        <dbReference type="ChEBI" id="CHEBI:47931"/>
        <dbReference type="EC" id="5.1.3.11"/>
    </reaction>
</comment>
<sequence>MILFSGIKIPRRRFARGGPGRLNGASFHVSPSVTPSDLLRAIEADLRGNILPFWIRHVVNTPARTFHGQLSNHLAVEAGVGRGALLTSRILWTYAAAFRAYGDPAYREMADLAHADLLGRFHDAQHGGFFWSIHADGTVQRDRKQVYGQAFAIYALSEYHAATGDRRALDQAVAVYLLLEHHARERVHGGYLEAFARDWAPIADMRLSEVDQNDPKSQNTMLHVMEAYTRLLQLWPDAGLRVALRELVEVMLTRIVDARTGHLGLFFTTDWRPTSDKISYGHDIEAAWLLTRATDVLGEADLIARTRTLALKIADVTLAEGTDADGGIVNLGAPGGIVDGAKEWWPQAEAVVGFLNAWQISGEACYLAAAENTWEFIATHLIDREHGEWFRGVTRDGQVIQSHEKVGFWKCPYHNGRMGLEALMRLGPAHLVRA</sequence>
<gene>
    <name evidence="5" type="ORF">ESB00_17065</name>
</gene>
<reference evidence="5 6" key="1">
    <citation type="submission" date="2019-01" db="EMBL/GenBank/DDBJ databases">
        <title>Lacunisphaera sp. strain TWA-58.</title>
        <authorList>
            <person name="Chen W.-M."/>
        </authorList>
    </citation>
    <scope>NUCLEOTIDE SEQUENCE [LARGE SCALE GENOMIC DNA]</scope>
    <source>
        <strain evidence="5 6">TWA-58</strain>
    </source>
</reference>
<evidence type="ECO:0000256" key="2">
    <source>
        <dbReference type="ARBA" id="ARBA00008558"/>
    </source>
</evidence>
<evidence type="ECO:0000256" key="3">
    <source>
        <dbReference type="ARBA" id="ARBA00023235"/>
    </source>
</evidence>
<comment type="caution">
    <text evidence="5">The sequence shown here is derived from an EMBL/GenBank/DDBJ whole genome shotgun (WGS) entry which is preliminary data.</text>
</comment>
<comment type="function">
    <text evidence="4">Catalyzes the reversible epimerization of cellobiose to 4-O-beta-D-glucopyranosyl-D-mannose (Glc-Man).</text>
</comment>
<comment type="similarity">
    <text evidence="4">Belongs to the cellobiose 2-epimerase family.</text>
</comment>
<comment type="similarity">
    <text evidence="2">Belongs to the N-acylglucosamine 2-epimerase family.</text>
</comment>
<dbReference type="GO" id="GO:0047736">
    <property type="term" value="F:cellobiose epimerase activity"/>
    <property type="evidence" value="ECO:0007669"/>
    <property type="project" value="UniProtKB-UniRule"/>
</dbReference>
<dbReference type="GO" id="GO:0005975">
    <property type="term" value="P:carbohydrate metabolic process"/>
    <property type="evidence" value="ECO:0007669"/>
    <property type="project" value="InterPro"/>
</dbReference>
<dbReference type="SUPFAM" id="SSF48208">
    <property type="entry name" value="Six-hairpin glycosidases"/>
    <property type="match status" value="1"/>
</dbReference>
<protein>
    <recommendedName>
        <fullName evidence="4">Cellobiose 2-epimerase</fullName>
        <shortName evidence="4">CE</shortName>
        <ecNumber evidence="4">5.1.3.11</ecNumber>
    </recommendedName>
</protein>
<accession>A0A4Q1C528</accession>
<dbReference type="PANTHER" id="PTHR15108">
    <property type="entry name" value="N-ACYLGLUCOSAMINE-2-EPIMERASE"/>
    <property type="match status" value="1"/>
</dbReference>
<evidence type="ECO:0000256" key="1">
    <source>
        <dbReference type="ARBA" id="ARBA00001470"/>
    </source>
</evidence>
<dbReference type="InterPro" id="IPR028584">
    <property type="entry name" value="Cellobiose_2_epim"/>
</dbReference>
<dbReference type="InterPro" id="IPR008928">
    <property type="entry name" value="6-hairpin_glycosidase_sf"/>
</dbReference>
<proteinExistence type="inferred from homology"/>
<dbReference type="AlphaFoldDB" id="A0A4Q1C528"/>
<dbReference type="Proteomes" id="UP000290218">
    <property type="component" value="Unassembled WGS sequence"/>
</dbReference>
<evidence type="ECO:0000313" key="6">
    <source>
        <dbReference type="Proteomes" id="UP000290218"/>
    </source>
</evidence>
<dbReference type="EMBL" id="SDHX01000002">
    <property type="protein sequence ID" value="RXK53405.1"/>
    <property type="molecule type" value="Genomic_DNA"/>
</dbReference>
<dbReference type="InterPro" id="IPR012341">
    <property type="entry name" value="6hp_glycosidase-like_sf"/>
</dbReference>
<dbReference type="Pfam" id="PF07221">
    <property type="entry name" value="GlcNAc_2-epim"/>
    <property type="match status" value="1"/>
</dbReference>
<keyword evidence="6" id="KW-1185">Reference proteome</keyword>
<name>A0A4Q1C528_9BACT</name>